<accession>A0AAN7RQ97</accession>
<gene>
    <name evidence="2" type="ORF">QYF61_010295</name>
</gene>
<protein>
    <submittedName>
        <fullName evidence="2">Uncharacterized protein</fullName>
    </submittedName>
</protein>
<dbReference type="Proteomes" id="UP001333110">
    <property type="component" value="Unassembled WGS sequence"/>
</dbReference>
<reference evidence="2 3" key="1">
    <citation type="journal article" date="2023" name="J. Hered.">
        <title>Chromosome-level genome of the wood stork (Mycteria americana) provides insight into avian chromosome evolution.</title>
        <authorList>
            <person name="Flamio R. Jr."/>
            <person name="Ramstad K.M."/>
        </authorList>
    </citation>
    <scope>NUCLEOTIDE SEQUENCE [LARGE SCALE GENOMIC DNA]</scope>
    <source>
        <strain evidence="2">JAX WOST 10</strain>
    </source>
</reference>
<proteinExistence type="predicted"/>
<name>A0AAN7RQ97_MYCAM</name>
<dbReference type="EMBL" id="JAUNZN010000046">
    <property type="protein sequence ID" value="KAK4806086.1"/>
    <property type="molecule type" value="Genomic_DNA"/>
</dbReference>
<feature type="compositionally biased region" description="Basic and acidic residues" evidence="1">
    <location>
        <begin position="364"/>
        <end position="377"/>
    </location>
</feature>
<evidence type="ECO:0000256" key="1">
    <source>
        <dbReference type="SAM" id="MobiDB-lite"/>
    </source>
</evidence>
<feature type="region of interest" description="Disordered" evidence="1">
    <location>
        <begin position="167"/>
        <end position="186"/>
    </location>
</feature>
<feature type="region of interest" description="Disordered" evidence="1">
    <location>
        <begin position="353"/>
        <end position="385"/>
    </location>
</feature>
<sequence length="482" mass="54222">MKPFFQKGKKEDWENYRLVTLSSLPGKVMGQIPLQPFPGTHRTRKGLRKLYRSGKEGDVLYLDFSKGFVMPLYSQIGDIWAEEMDDVVGEELAGGSIPNVTSGRVLLAATYKWHPSVQALGPTLLNVSINCLYNVTECLSSSFVDDAKLGRALERPHLVNTAFSRTAGQDDVQGSPPTRVMGHKEDDGWVRGQKCNRRHHRLYEVTLVRRVPSMRVFLGEISGHPDEKNVSKNYQHGLTKGTAFVREERKATIIYLILGKNFGMVSLNIPVHKLGHYSLDGQTNRWVKDQLDDEAEKAAFNICIHDPEEATLTTFANDSKWGGTFLCLREAVQGRHDRREDCPVRNFKEWMKDKGHRSAGVDGRWQDNDERGSHNEGKSCSPQGQRETGLGCAALAGEGFAVPAWRVHKLSMSQQCPLTAKANSLLGCIRKSIADRSREVILPLFSALVRSHLERCVQYWASQDRKVVNLLKQVQKRATKLL</sequence>
<keyword evidence="3" id="KW-1185">Reference proteome</keyword>
<comment type="caution">
    <text evidence="2">The sequence shown here is derived from an EMBL/GenBank/DDBJ whole genome shotgun (WGS) entry which is preliminary data.</text>
</comment>
<evidence type="ECO:0000313" key="2">
    <source>
        <dbReference type="EMBL" id="KAK4806086.1"/>
    </source>
</evidence>
<organism evidence="2 3">
    <name type="scientific">Mycteria americana</name>
    <name type="common">Wood stork</name>
    <dbReference type="NCBI Taxonomy" id="33587"/>
    <lineage>
        <taxon>Eukaryota</taxon>
        <taxon>Metazoa</taxon>
        <taxon>Chordata</taxon>
        <taxon>Craniata</taxon>
        <taxon>Vertebrata</taxon>
        <taxon>Euteleostomi</taxon>
        <taxon>Archelosauria</taxon>
        <taxon>Archosauria</taxon>
        <taxon>Dinosauria</taxon>
        <taxon>Saurischia</taxon>
        <taxon>Theropoda</taxon>
        <taxon>Coelurosauria</taxon>
        <taxon>Aves</taxon>
        <taxon>Neognathae</taxon>
        <taxon>Neoaves</taxon>
        <taxon>Aequornithes</taxon>
        <taxon>Ciconiiformes</taxon>
        <taxon>Ciconiidae</taxon>
        <taxon>Mycteria</taxon>
    </lineage>
</organism>
<dbReference type="AlphaFoldDB" id="A0AAN7RQ97"/>
<dbReference type="PANTHER" id="PTHR33332">
    <property type="entry name" value="REVERSE TRANSCRIPTASE DOMAIN-CONTAINING PROTEIN"/>
    <property type="match status" value="1"/>
</dbReference>
<evidence type="ECO:0000313" key="3">
    <source>
        <dbReference type="Proteomes" id="UP001333110"/>
    </source>
</evidence>